<organism evidence="4 5">
    <name type="scientific">Opisthorchis felineus</name>
    <dbReference type="NCBI Taxonomy" id="147828"/>
    <lineage>
        <taxon>Eukaryota</taxon>
        <taxon>Metazoa</taxon>
        <taxon>Spiralia</taxon>
        <taxon>Lophotrochozoa</taxon>
        <taxon>Platyhelminthes</taxon>
        <taxon>Trematoda</taxon>
        <taxon>Digenea</taxon>
        <taxon>Opisthorchiida</taxon>
        <taxon>Opisthorchiata</taxon>
        <taxon>Opisthorchiidae</taxon>
        <taxon>Opisthorchis</taxon>
    </lineage>
</organism>
<evidence type="ECO:0000313" key="4">
    <source>
        <dbReference type="EMBL" id="TGZ65028.1"/>
    </source>
</evidence>
<dbReference type="InterPro" id="IPR033121">
    <property type="entry name" value="PEPTIDASE_A1"/>
</dbReference>
<reference evidence="4 5" key="1">
    <citation type="journal article" date="2019" name="BMC Genomics">
        <title>New insights from Opisthorchis felineus genome: update on genomics of the epidemiologically important liver flukes.</title>
        <authorList>
            <person name="Ershov N.I."/>
            <person name="Mordvinov V.A."/>
            <person name="Prokhortchouk E.B."/>
            <person name="Pakharukova M.Y."/>
            <person name="Gunbin K.V."/>
            <person name="Ustyantsev K."/>
            <person name="Genaev M.A."/>
            <person name="Blinov A.G."/>
            <person name="Mazur A."/>
            <person name="Boulygina E."/>
            <person name="Tsygankova S."/>
            <person name="Khrameeva E."/>
            <person name="Chekanov N."/>
            <person name="Fan G."/>
            <person name="Xiao A."/>
            <person name="Zhang H."/>
            <person name="Xu X."/>
            <person name="Yang H."/>
            <person name="Solovyev V."/>
            <person name="Lee S.M."/>
            <person name="Liu X."/>
            <person name="Afonnikov D.A."/>
            <person name="Skryabin K.G."/>
        </authorList>
    </citation>
    <scope>NUCLEOTIDE SEQUENCE [LARGE SCALE GENOMIC DNA]</scope>
    <source>
        <strain evidence="4">AK-0245</strain>
        <tissue evidence="4">Whole organism</tissue>
    </source>
</reference>
<name>A0A4S2LUY2_OPIFE</name>
<dbReference type="EMBL" id="SJOL01006557">
    <property type="protein sequence ID" value="TGZ65028.1"/>
    <property type="molecule type" value="Genomic_DNA"/>
</dbReference>
<dbReference type="InterPro" id="IPR021109">
    <property type="entry name" value="Peptidase_aspartic_dom_sf"/>
</dbReference>
<dbReference type="OrthoDB" id="5790032at2759"/>
<sequence>MVSQGLISQRVFAFVFHRGGVKGTLLFGEGFEDCIPGTVQYLPLQSVAPDYWTVSFERLAYTNDVTLRTGLLTILDTGTFRTHLPEPVVQDLFSKIGVTLHPEGDVVDCDAIATMPTLVFHAEHFQVTWHAWQYVQQISPNCCLLTIQAAAPNLPADVLLGMSFLRHYSTVFDVDKKRVGFAKPAEMSPSSIDICM</sequence>
<dbReference type="AlphaFoldDB" id="A0A4S2LUY2"/>
<dbReference type="SUPFAM" id="SSF50630">
    <property type="entry name" value="Acid proteases"/>
    <property type="match status" value="1"/>
</dbReference>
<protein>
    <recommendedName>
        <fullName evidence="3">Peptidase A1 domain-containing protein</fullName>
    </recommendedName>
</protein>
<comment type="caution">
    <text evidence="4">The sequence shown here is derived from an EMBL/GenBank/DDBJ whole genome shotgun (WGS) entry which is preliminary data.</text>
</comment>
<evidence type="ECO:0000313" key="5">
    <source>
        <dbReference type="Proteomes" id="UP000308267"/>
    </source>
</evidence>
<dbReference type="CDD" id="cd05471">
    <property type="entry name" value="pepsin_like"/>
    <property type="match status" value="1"/>
</dbReference>
<dbReference type="InterPro" id="IPR001461">
    <property type="entry name" value="Aspartic_peptidase_A1"/>
</dbReference>
<dbReference type="PANTHER" id="PTHR47966">
    <property type="entry name" value="BETA-SITE APP-CLEAVING ENZYME, ISOFORM A-RELATED"/>
    <property type="match status" value="1"/>
</dbReference>
<dbReference type="PANTHER" id="PTHR47966:SF51">
    <property type="entry name" value="BETA-SITE APP-CLEAVING ENZYME, ISOFORM A-RELATED"/>
    <property type="match status" value="1"/>
</dbReference>
<gene>
    <name evidence="4" type="ORF">CRM22_006072</name>
</gene>
<dbReference type="STRING" id="147828.A0A4S2LUY2"/>
<dbReference type="GO" id="GO:0006508">
    <property type="term" value="P:proteolysis"/>
    <property type="evidence" value="ECO:0007669"/>
    <property type="project" value="InterPro"/>
</dbReference>
<dbReference type="InterPro" id="IPR034164">
    <property type="entry name" value="Pepsin-like_dom"/>
</dbReference>
<feature type="disulfide bond" evidence="2">
    <location>
        <begin position="109"/>
        <end position="143"/>
    </location>
</feature>
<proteinExistence type="inferred from homology"/>
<keyword evidence="5" id="KW-1185">Reference proteome</keyword>
<evidence type="ECO:0000256" key="2">
    <source>
        <dbReference type="PIRSR" id="PIRSR601461-2"/>
    </source>
</evidence>
<evidence type="ECO:0000256" key="1">
    <source>
        <dbReference type="ARBA" id="ARBA00007447"/>
    </source>
</evidence>
<dbReference type="Pfam" id="PF00026">
    <property type="entry name" value="Asp"/>
    <property type="match status" value="1"/>
</dbReference>
<dbReference type="GO" id="GO:0004190">
    <property type="term" value="F:aspartic-type endopeptidase activity"/>
    <property type="evidence" value="ECO:0007669"/>
    <property type="project" value="InterPro"/>
</dbReference>
<accession>A0A4S2LUY2</accession>
<dbReference type="Proteomes" id="UP000308267">
    <property type="component" value="Unassembled WGS sequence"/>
</dbReference>
<comment type="similarity">
    <text evidence="1">Belongs to the peptidase A1 family.</text>
</comment>
<keyword evidence="2" id="KW-1015">Disulfide bond</keyword>
<feature type="domain" description="Peptidase A1" evidence="3">
    <location>
        <begin position="1"/>
        <end position="182"/>
    </location>
</feature>
<dbReference type="PROSITE" id="PS51767">
    <property type="entry name" value="PEPTIDASE_A1"/>
    <property type="match status" value="1"/>
</dbReference>
<dbReference type="Gene3D" id="2.40.70.10">
    <property type="entry name" value="Acid Proteases"/>
    <property type="match status" value="1"/>
</dbReference>
<evidence type="ECO:0000259" key="3">
    <source>
        <dbReference type="PROSITE" id="PS51767"/>
    </source>
</evidence>